<protein>
    <submittedName>
        <fullName evidence="1">Uncharacterized protein</fullName>
    </submittedName>
</protein>
<name>A0A8K0DCK0_IGNLU</name>
<comment type="caution">
    <text evidence="1">The sequence shown here is derived from an EMBL/GenBank/DDBJ whole genome shotgun (WGS) entry which is preliminary data.</text>
</comment>
<dbReference type="EMBL" id="VTPC01000943">
    <property type="protein sequence ID" value="KAF2903725.1"/>
    <property type="molecule type" value="Genomic_DNA"/>
</dbReference>
<proteinExistence type="predicted"/>
<dbReference type="OrthoDB" id="6763942at2759"/>
<gene>
    <name evidence="1" type="ORF">ILUMI_02433</name>
</gene>
<accession>A0A8K0DCK0</accession>
<sequence length="101" mass="11931">MNQTIEAVRENAMGWLMASERFNVPQAKFRCHYQHVLVNLSRYKPIFDSEMEEELANHILDLEGRLFGLNIIEVKKLAYEFAERAALDRRFEKINQTAGWE</sequence>
<organism evidence="1 2">
    <name type="scientific">Ignelater luminosus</name>
    <name type="common">Cucubano</name>
    <name type="synonym">Pyrophorus luminosus</name>
    <dbReference type="NCBI Taxonomy" id="2038154"/>
    <lineage>
        <taxon>Eukaryota</taxon>
        <taxon>Metazoa</taxon>
        <taxon>Ecdysozoa</taxon>
        <taxon>Arthropoda</taxon>
        <taxon>Hexapoda</taxon>
        <taxon>Insecta</taxon>
        <taxon>Pterygota</taxon>
        <taxon>Neoptera</taxon>
        <taxon>Endopterygota</taxon>
        <taxon>Coleoptera</taxon>
        <taxon>Polyphaga</taxon>
        <taxon>Elateriformia</taxon>
        <taxon>Elateroidea</taxon>
        <taxon>Elateridae</taxon>
        <taxon>Agrypninae</taxon>
        <taxon>Pyrophorini</taxon>
        <taxon>Ignelater</taxon>
    </lineage>
</organism>
<reference evidence="1" key="1">
    <citation type="submission" date="2019-08" db="EMBL/GenBank/DDBJ databases">
        <title>The genome of the North American firefly Photinus pyralis.</title>
        <authorList>
            <consortium name="Photinus pyralis genome working group"/>
            <person name="Fallon T.R."/>
            <person name="Sander Lower S.E."/>
            <person name="Weng J.-K."/>
        </authorList>
    </citation>
    <scope>NUCLEOTIDE SEQUENCE</scope>
    <source>
        <strain evidence="1">TRF0915ILg1</strain>
        <tissue evidence="1">Whole body</tissue>
    </source>
</reference>
<dbReference type="Proteomes" id="UP000801492">
    <property type="component" value="Unassembled WGS sequence"/>
</dbReference>
<evidence type="ECO:0000313" key="1">
    <source>
        <dbReference type="EMBL" id="KAF2903725.1"/>
    </source>
</evidence>
<evidence type="ECO:0000313" key="2">
    <source>
        <dbReference type="Proteomes" id="UP000801492"/>
    </source>
</evidence>
<keyword evidence="2" id="KW-1185">Reference proteome</keyword>
<dbReference type="AlphaFoldDB" id="A0A8K0DCK0"/>